<comment type="caution">
    <text evidence="3">The sequence shown here is derived from an EMBL/GenBank/DDBJ whole genome shotgun (WGS) entry which is preliminary data.</text>
</comment>
<dbReference type="PANTHER" id="PTHR33116">
    <property type="entry name" value="REVERSE TRANSCRIPTASE ZINC-BINDING DOMAIN-CONTAINING PROTEIN-RELATED-RELATED"/>
    <property type="match status" value="1"/>
</dbReference>
<evidence type="ECO:0000259" key="2">
    <source>
        <dbReference type="Pfam" id="PF13966"/>
    </source>
</evidence>
<protein>
    <recommendedName>
        <fullName evidence="5">Reverse transcriptase</fullName>
    </recommendedName>
</protein>
<dbReference type="InterPro" id="IPR026960">
    <property type="entry name" value="RVT-Znf"/>
</dbReference>
<feature type="domain" description="Reverse transcriptase zinc-binding" evidence="2">
    <location>
        <begin position="232"/>
        <end position="298"/>
    </location>
</feature>
<dbReference type="OrthoDB" id="1000146at2759"/>
<dbReference type="Pfam" id="PF13456">
    <property type="entry name" value="RVT_3"/>
    <property type="match status" value="1"/>
</dbReference>
<dbReference type="InterPro" id="IPR002156">
    <property type="entry name" value="RNaseH_domain"/>
</dbReference>
<feature type="domain" description="RNase H type-1" evidence="1">
    <location>
        <begin position="381"/>
        <end position="496"/>
    </location>
</feature>
<feature type="non-terminal residue" evidence="3">
    <location>
        <position position="585"/>
    </location>
</feature>
<sequence>MEVGNWAPIRLSRTGPAVSHLFFADDLVIFCKAQLDHAQLLNSIISQFCEILGHKINVRKSNIFFSKNTGVNVRNQISQLFRFQEVQNLGTYLGVPLLHDRVTNNTLNFVVDKKGVSADIERLIRQFIWGCTDGHPEMSLVGWNFIFQPRARGGFRFRHLNDKNSSFLMKIGFSLVSKSDVLWIWSLIHENLVWSIGDGASVRCWKYPWIPEVINKITSIPLPHPDSGSDRVIWARSVSGGLQQVKVFLWLTFKQIFLTNSERTRRGISHSNSCTLCGHDFEDLAHIFRDCPFAKDVWMLVILDQLKQRFFSVSFQDWLILNLCFHERLQHISWAATEVVKVSSCWARQYESHLGGHKNNNQSSNFTDNSNHTWVYLSAGGAVGRDSGCAVTGGVAHDHNKNWIVGFTRFLSVCFPFEVEVWGILDGILILLNRGYTRIIIMIDNLEVTQNLTTLDLEDSEITVLRKTQRIKQSEGEWKIKHIPRNLNLVTNHLAKISLSWKTNLQVINEDPKKILDLLQVDKGVFPETKLGSGDFLMGAFSLPRLFSRARPLAPPLLRFKTLVKDGWKFEVLNLRFGQIHYAKW</sequence>
<dbReference type="Pfam" id="PF13966">
    <property type="entry name" value="zf-RVT"/>
    <property type="match status" value="1"/>
</dbReference>
<evidence type="ECO:0000259" key="1">
    <source>
        <dbReference type="Pfam" id="PF13456"/>
    </source>
</evidence>
<dbReference type="GO" id="GO:0003676">
    <property type="term" value="F:nucleic acid binding"/>
    <property type="evidence" value="ECO:0007669"/>
    <property type="project" value="InterPro"/>
</dbReference>
<organism evidence="3 4">
    <name type="scientific">Gossypium harknessii</name>
    <dbReference type="NCBI Taxonomy" id="34285"/>
    <lineage>
        <taxon>Eukaryota</taxon>
        <taxon>Viridiplantae</taxon>
        <taxon>Streptophyta</taxon>
        <taxon>Embryophyta</taxon>
        <taxon>Tracheophyta</taxon>
        <taxon>Spermatophyta</taxon>
        <taxon>Magnoliopsida</taxon>
        <taxon>eudicotyledons</taxon>
        <taxon>Gunneridae</taxon>
        <taxon>Pentapetalae</taxon>
        <taxon>rosids</taxon>
        <taxon>malvids</taxon>
        <taxon>Malvales</taxon>
        <taxon>Malvaceae</taxon>
        <taxon>Malvoideae</taxon>
        <taxon>Gossypium</taxon>
    </lineage>
</organism>
<dbReference type="AlphaFoldDB" id="A0A7J9HSW6"/>
<dbReference type="InterPro" id="IPR044730">
    <property type="entry name" value="RNase_H-like_dom_plant"/>
</dbReference>
<reference evidence="3 4" key="1">
    <citation type="journal article" date="2019" name="Genome Biol. Evol.">
        <title>Insights into the evolution of the New World diploid cottons (Gossypium, subgenus Houzingenia) based on genome sequencing.</title>
        <authorList>
            <person name="Grover C.E."/>
            <person name="Arick M.A. 2nd"/>
            <person name="Thrash A."/>
            <person name="Conover J.L."/>
            <person name="Sanders W.S."/>
            <person name="Peterson D.G."/>
            <person name="Frelichowski J.E."/>
            <person name="Scheffler J.A."/>
            <person name="Scheffler B.E."/>
            <person name="Wendel J.F."/>
        </authorList>
    </citation>
    <scope>NUCLEOTIDE SEQUENCE [LARGE SCALE GENOMIC DNA]</scope>
    <source>
        <strain evidence="3">0</strain>
        <tissue evidence="3">Leaf</tissue>
    </source>
</reference>
<dbReference type="CDD" id="cd06222">
    <property type="entry name" value="RNase_H_like"/>
    <property type="match status" value="1"/>
</dbReference>
<dbReference type="EMBL" id="JABFAD010000011">
    <property type="protein sequence ID" value="MBA0812961.1"/>
    <property type="molecule type" value="Genomic_DNA"/>
</dbReference>
<evidence type="ECO:0008006" key="5">
    <source>
        <dbReference type="Google" id="ProtNLM"/>
    </source>
</evidence>
<proteinExistence type="predicted"/>
<dbReference type="Proteomes" id="UP000593560">
    <property type="component" value="Unassembled WGS sequence"/>
</dbReference>
<dbReference type="InterPro" id="IPR036397">
    <property type="entry name" value="RNaseH_sf"/>
</dbReference>
<evidence type="ECO:0000313" key="3">
    <source>
        <dbReference type="EMBL" id="MBA0812961.1"/>
    </source>
</evidence>
<name>A0A7J9HSW6_9ROSI</name>
<gene>
    <name evidence="3" type="ORF">Gohar_026864</name>
</gene>
<dbReference type="Gene3D" id="3.30.420.10">
    <property type="entry name" value="Ribonuclease H-like superfamily/Ribonuclease H"/>
    <property type="match status" value="1"/>
</dbReference>
<evidence type="ECO:0000313" key="4">
    <source>
        <dbReference type="Proteomes" id="UP000593560"/>
    </source>
</evidence>
<accession>A0A7J9HSW6</accession>
<dbReference type="GO" id="GO:0004523">
    <property type="term" value="F:RNA-DNA hybrid ribonuclease activity"/>
    <property type="evidence" value="ECO:0007669"/>
    <property type="project" value="InterPro"/>
</dbReference>
<keyword evidence="4" id="KW-1185">Reference proteome</keyword>
<dbReference type="PANTHER" id="PTHR33116:SF86">
    <property type="entry name" value="REVERSE TRANSCRIPTASE DOMAIN-CONTAINING PROTEIN"/>
    <property type="match status" value="1"/>
</dbReference>